<reference evidence="8" key="1">
    <citation type="submission" date="2016-01" db="EMBL/GenBank/DDBJ databases">
        <authorList>
            <person name="Mitreva M."/>
            <person name="Pepin K.H."/>
            <person name="Mihindukulasuriya K.A."/>
            <person name="Fulton R."/>
            <person name="Fronick C."/>
            <person name="O'Laughlin M."/>
            <person name="Miner T."/>
            <person name="Herter B."/>
            <person name="Rosa B.A."/>
            <person name="Cordes M."/>
            <person name="Tomlinson C."/>
            <person name="Wollam A."/>
            <person name="Palsikar V.B."/>
            <person name="Mardis E.R."/>
            <person name="Wilson R.K."/>
        </authorList>
    </citation>
    <scope>NUCLEOTIDE SEQUENCE [LARGE SCALE GENOMIC DNA]</scope>
    <source>
        <strain evidence="8">MJR8151</strain>
    </source>
</reference>
<evidence type="ECO:0000256" key="2">
    <source>
        <dbReference type="ARBA" id="ARBA00022448"/>
    </source>
</evidence>
<evidence type="ECO:0000256" key="4">
    <source>
        <dbReference type="ARBA" id="ARBA00022840"/>
    </source>
</evidence>
<dbReference type="PROSITE" id="PS50893">
    <property type="entry name" value="ABC_TRANSPORTER_2"/>
    <property type="match status" value="1"/>
</dbReference>
<dbReference type="SMART" id="SM00382">
    <property type="entry name" value="AAA"/>
    <property type="match status" value="1"/>
</dbReference>
<keyword evidence="5" id="KW-0472">Membrane</keyword>
<dbReference type="FunFam" id="3.40.50.300:FF:000032">
    <property type="entry name" value="Export ABC transporter ATP-binding protein"/>
    <property type="match status" value="1"/>
</dbReference>
<keyword evidence="8" id="KW-1185">Reference proteome</keyword>
<dbReference type="AlphaFoldDB" id="A0A133K9X7"/>
<evidence type="ECO:0000256" key="5">
    <source>
        <dbReference type="SAM" id="Phobius"/>
    </source>
</evidence>
<sequence>MVNLFIQEEEYLIVLNLGFIGNRKTSCPYVACLFLLLSFSHFPVTLCWYFIYKQRRINALSIVKTINLTKTYDSGVKVNALSNVNFELQKGDLVAIIGDSGSGKSTLLHLLAGVDKPTSGEVYIQDKNITKLGKEELTVFRRRNIGVIYQFFNLIPNISVRKNILLPLLLDNKREDKKYFDEIITTLGIDEKLDRFPKQLSGGEQQRVAIARSLLTRPAIILADEPTGNLDRRNSEEITSLFRLVNKRFESTIMIITHDEKVANSCDKVYRMVDGKLNQMDGIGYENY</sequence>
<protein>
    <submittedName>
        <fullName evidence="7">ABC transporter, ATP-binding protein</fullName>
    </submittedName>
</protein>
<dbReference type="PANTHER" id="PTHR42798:SF7">
    <property type="entry name" value="ALPHA-D-RIBOSE 1-METHYLPHOSPHONATE 5-TRIPHOSPHATE SYNTHASE SUBUNIT PHNL"/>
    <property type="match status" value="1"/>
</dbReference>
<dbReference type="SUPFAM" id="SSF52540">
    <property type="entry name" value="P-loop containing nucleoside triphosphate hydrolases"/>
    <property type="match status" value="1"/>
</dbReference>
<keyword evidence="5" id="KW-1133">Transmembrane helix</keyword>
<accession>A0A133K9X7</accession>
<keyword evidence="3" id="KW-0547">Nucleotide-binding</keyword>
<keyword evidence="4 7" id="KW-0067">ATP-binding</keyword>
<feature type="domain" description="ABC transporter" evidence="6">
    <location>
        <begin position="63"/>
        <end position="288"/>
    </location>
</feature>
<evidence type="ECO:0000256" key="1">
    <source>
        <dbReference type="ARBA" id="ARBA00005417"/>
    </source>
</evidence>
<dbReference type="GO" id="GO:0098796">
    <property type="term" value="C:membrane protein complex"/>
    <property type="evidence" value="ECO:0007669"/>
    <property type="project" value="UniProtKB-ARBA"/>
</dbReference>
<dbReference type="PROSITE" id="PS00211">
    <property type="entry name" value="ABC_TRANSPORTER_1"/>
    <property type="match status" value="1"/>
</dbReference>
<dbReference type="PANTHER" id="PTHR42798">
    <property type="entry name" value="LIPOPROTEIN-RELEASING SYSTEM ATP-BINDING PROTEIN LOLD"/>
    <property type="match status" value="1"/>
</dbReference>
<dbReference type="Pfam" id="PF00005">
    <property type="entry name" value="ABC_tran"/>
    <property type="match status" value="1"/>
</dbReference>
<dbReference type="EMBL" id="LRPM01000089">
    <property type="protein sequence ID" value="KWZ76368.1"/>
    <property type="molecule type" value="Genomic_DNA"/>
</dbReference>
<dbReference type="GO" id="GO:0016887">
    <property type="term" value="F:ATP hydrolysis activity"/>
    <property type="evidence" value="ECO:0007669"/>
    <property type="project" value="InterPro"/>
</dbReference>
<dbReference type="InterPro" id="IPR003593">
    <property type="entry name" value="AAA+_ATPase"/>
</dbReference>
<dbReference type="Gene3D" id="3.40.50.300">
    <property type="entry name" value="P-loop containing nucleotide triphosphate hydrolases"/>
    <property type="match status" value="1"/>
</dbReference>
<dbReference type="InterPro" id="IPR017871">
    <property type="entry name" value="ABC_transporter-like_CS"/>
</dbReference>
<feature type="transmembrane region" description="Helical" evidence="5">
    <location>
        <begin position="28"/>
        <end position="51"/>
    </location>
</feature>
<dbReference type="InterPro" id="IPR027417">
    <property type="entry name" value="P-loop_NTPase"/>
</dbReference>
<evidence type="ECO:0000313" key="8">
    <source>
        <dbReference type="Proteomes" id="UP000070383"/>
    </source>
</evidence>
<name>A0A133K9X7_9FIRM</name>
<comment type="similarity">
    <text evidence="1">Belongs to the ABC transporter superfamily.</text>
</comment>
<evidence type="ECO:0000259" key="6">
    <source>
        <dbReference type="PROSITE" id="PS50893"/>
    </source>
</evidence>
<dbReference type="PATRIC" id="fig|33036.3.peg.1845"/>
<dbReference type="Proteomes" id="UP000070383">
    <property type="component" value="Unassembled WGS sequence"/>
</dbReference>
<dbReference type="InterPro" id="IPR017911">
    <property type="entry name" value="MacB-like_ATP-bd"/>
</dbReference>
<evidence type="ECO:0000313" key="7">
    <source>
        <dbReference type="EMBL" id="KWZ76368.1"/>
    </source>
</evidence>
<keyword evidence="2" id="KW-0813">Transport</keyword>
<gene>
    <name evidence="7" type="ORF">HMPREF3200_01867</name>
</gene>
<dbReference type="GO" id="GO:0022857">
    <property type="term" value="F:transmembrane transporter activity"/>
    <property type="evidence" value="ECO:0007669"/>
    <property type="project" value="UniProtKB-ARBA"/>
</dbReference>
<evidence type="ECO:0000256" key="3">
    <source>
        <dbReference type="ARBA" id="ARBA00022741"/>
    </source>
</evidence>
<dbReference type="STRING" id="33036.HMPREF3200_01867"/>
<dbReference type="GO" id="GO:0005524">
    <property type="term" value="F:ATP binding"/>
    <property type="evidence" value="ECO:0007669"/>
    <property type="project" value="UniProtKB-KW"/>
</dbReference>
<dbReference type="CDD" id="cd03255">
    <property type="entry name" value="ABC_MJ0796_LolCDE_FtsE"/>
    <property type="match status" value="1"/>
</dbReference>
<comment type="caution">
    <text evidence="7">The sequence shown here is derived from an EMBL/GenBank/DDBJ whole genome shotgun (WGS) entry which is preliminary data.</text>
</comment>
<dbReference type="InterPro" id="IPR003439">
    <property type="entry name" value="ABC_transporter-like_ATP-bd"/>
</dbReference>
<proteinExistence type="inferred from homology"/>
<keyword evidence="5" id="KW-0812">Transmembrane</keyword>
<organism evidence="7 8">
    <name type="scientific">Anaerococcus tetradius</name>
    <dbReference type="NCBI Taxonomy" id="33036"/>
    <lineage>
        <taxon>Bacteria</taxon>
        <taxon>Bacillati</taxon>
        <taxon>Bacillota</taxon>
        <taxon>Tissierellia</taxon>
        <taxon>Tissierellales</taxon>
        <taxon>Peptoniphilaceae</taxon>
        <taxon>Anaerococcus</taxon>
    </lineage>
</organism>